<dbReference type="CDD" id="cd12797">
    <property type="entry name" value="M23_peptidase"/>
    <property type="match status" value="1"/>
</dbReference>
<protein>
    <submittedName>
        <fullName evidence="11">M23 family peptidase</fullName>
    </submittedName>
</protein>
<evidence type="ECO:0000256" key="7">
    <source>
        <dbReference type="ARBA" id="ARBA00022833"/>
    </source>
</evidence>
<reference evidence="11 12" key="1">
    <citation type="submission" date="2019-04" db="EMBL/GenBank/DDBJ databases">
        <authorList>
            <person name="Yang Y."/>
            <person name="Wei D."/>
        </authorList>
    </citation>
    <scope>NUCLEOTIDE SEQUENCE [LARGE SCALE GENOMIC DNA]</scope>
    <source>
        <strain evidence="11 12">L-1-4w-11</strain>
    </source>
</reference>
<dbReference type="InterPro" id="IPR050570">
    <property type="entry name" value="Cell_wall_metabolism_enzyme"/>
</dbReference>
<evidence type="ECO:0000256" key="1">
    <source>
        <dbReference type="ARBA" id="ARBA00001947"/>
    </source>
</evidence>
<feature type="domain" description="Csd3-like second N-terminal" evidence="10">
    <location>
        <begin position="292"/>
        <end position="407"/>
    </location>
</feature>
<keyword evidence="8" id="KW-0482">Metalloprotease</keyword>
<dbReference type="InterPro" id="IPR045834">
    <property type="entry name" value="Csd3_N2"/>
</dbReference>
<evidence type="ECO:0000256" key="6">
    <source>
        <dbReference type="ARBA" id="ARBA00022801"/>
    </source>
</evidence>
<dbReference type="Gene3D" id="2.70.70.10">
    <property type="entry name" value="Glucose Permease (Domain IIA)"/>
    <property type="match status" value="1"/>
</dbReference>
<evidence type="ECO:0000256" key="3">
    <source>
        <dbReference type="ARBA" id="ARBA00022670"/>
    </source>
</evidence>
<evidence type="ECO:0000313" key="12">
    <source>
        <dbReference type="Proteomes" id="UP000309138"/>
    </source>
</evidence>
<dbReference type="Pfam" id="PF19425">
    <property type="entry name" value="Csd3_N2"/>
    <property type="match status" value="1"/>
</dbReference>
<dbReference type="EMBL" id="SWKR01000002">
    <property type="protein sequence ID" value="TKD51259.1"/>
    <property type="molecule type" value="Genomic_DNA"/>
</dbReference>
<keyword evidence="12" id="KW-1185">Reference proteome</keyword>
<comment type="caution">
    <text evidence="11">The sequence shown here is derived from an EMBL/GenBank/DDBJ whole genome shotgun (WGS) entry which is preliminary data.</text>
</comment>
<evidence type="ECO:0000259" key="9">
    <source>
        <dbReference type="Pfam" id="PF01551"/>
    </source>
</evidence>
<dbReference type="GO" id="GO:0046872">
    <property type="term" value="F:metal ion binding"/>
    <property type="evidence" value="ECO:0007669"/>
    <property type="project" value="UniProtKB-KW"/>
</dbReference>
<gene>
    <name evidence="11" type="ORF">FBR43_11220</name>
</gene>
<feature type="domain" description="M23ase beta-sheet core" evidence="9">
    <location>
        <begin position="420"/>
        <end position="514"/>
    </location>
</feature>
<dbReference type="Proteomes" id="UP000309138">
    <property type="component" value="Unassembled WGS sequence"/>
</dbReference>
<dbReference type="InterPro" id="IPR016047">
    <property type="entry name" value="M23ase_b-sheet_dom"/>
</dbReference>
<dbReference type="FunFam" id="2.70.70.10:FF:000006">
    <property type="entry name" value="M23 family peptidase"/>
    <property type="match status" value="1"/>
</dbReference>
<keyword evidence="4" id="KW-0479">Metal-binding</keyword>
<dbReference type="OrthoDB" id="9815245at2"/>
<dbReference type="PANTHER" id="PTHR21666">
    <property type="entry name" value="PEPTIDASE-RELATED"/>
    <property type="match status" value="1"/>
</dbReference>
<keyword evidence="6" id="KW-0378">Hydrolase</keyword>
<accession>A0A4U1L303</accession>
<dbReference type="Pfam" id="PF01551">
    <property type="entry name" value="Peptidase_M23"/>
    <property type="match status" value="1"/>
</dbReference>
<dbReference type="GO" id="GO:0006508">
    <property type="term" value="P:proteolysis"/>
    <property type="evidence" value="ECO:0007669"/>
    <property type="project" value="UniProtKB-KW"/>
</dbReference>
<keyword evidence="5" id="KW-0732">Signal</keyword>
<dbReference type="AlphaFoldDB" id="A0A4U1L303"/>
<keyword evidence="7" id="KW-0862">Zinc</keyword>
<dbReference type="Gene3D" id="3.10.450.350">
    <property type="match status" value="1"/>
</dbReference>
<keyword evidence="3" id="KW-0645">Protease</keyword>
<sequence length="560" mass="59180">MASPTSWFAAACASANASSPHANAPAQGVEAAPAVNLTLASGPHSHRAVAGDGRPRNGAALHLFLRSEHGLVEGGSASAASFGRALATAPAPGWREKLAQLDLVTDLGSQIGSRSWFRGAATCTALCTITLLLSPGFERPIHGYAPPPAAADRDELASQSIMPLAYGATTGRRMGANELVRVLPDTPERPILEMNATLGAGDGLRRALERTGVGRGEAERAAALVDGAVGLDNLGAGTRLDVTLGRRATKDVPRPLEKLTFRARFDLALELARMPDGLALRRIPIAIDNTPLRVRGRVGSSLYRSARAAGAPAKAVEAFIKSIATRVPMSRIGSDDEFDLIVEQARAETGEVRLGKLLYAEVDQGERAVKLVRWEADGRTQWYDPKGVGERHGMMQMPVSARISSGFGWRRHPVLGFRRLHKGMDFAAPHGTPIRAAADGNVAYAGRNGGYGNFVKLTHGQGLATGYGHMSRIAVRSGTRVSKGDVIGYVGSTGLSTGPHLHYELWRNGAPINPTSVSFSTVDRLTGGDLSQFRSLVSRLMAVPVGAARKAETEDAAQAE</sequence>
<evidence type="ECO:0000256" key="5">
    <source>
        <dbReference type="ARBA" id="ARBA00022729"/>
    </source>
</evidence>
<dbReference type="SUPFAM" id="SSF51261">
    <property type="entry name" value="Duplicated hybrid motif"/>
    <property type="match status" value="1"/>
</dbReference>
<comment type="subcellular location">
    <subcellularLocation>
        <location evidence="2">Cell envelope</location>
    </subcellularLocation>
</comment>
<evidence type="ECO:0000256" key="4">
    <source>
        <dbReference type="ARBA" id="ARBA00022723"/>
    </source>
</evidence>
<comment type="cofactor">
    <cofactor evidence="1">
        <name>Zn(2+)</name>
        <dbReference type="ChEBI" id="CHEBI:29105"/>
    </cofactor>
</comment>
<proteinExistence type="predicted"/>
<dbReference type="PANTHER" id="PTHR21666:SF289">
    <property type="entry name" value="L-ALA--D-GLU ENDOPEPTIDASE"/>
    <property type="match status" value="1"/>
</dbReference>
<name>A0A4U1L303_9SPHN</name>
<dbReference type="GO" id="GO:0030313">
    <property type="term" value="C:cell envelope"/>
    <property type="evidence" value="ECO:0007669"/>
    <property type="project" value="UniProtKB-SubCell"/>
</dbReference>
<organism evidence="11 12">
    <name type="scientific">Sphingomonas baiyangensis</name>
    <dbReference type="NCBI Taxonomy" id="2572576"/>
    <lineage>
        <taxon>Bacteria</taxon>
        <taxon>Pseudomonadati</taxon>
        <taxon>Pseudomonadota</taxon>
        <taxon>Alphaproteobacteria</taxon>
        <taxon>Sphingomonadales</taxon>
        <taxon>Sphingomonadaceae</taxon>
        <taxon>Sphingomonas</taxon>
    </lineage>
</organism>
<evidence type="ECO:0000259" key="10">
    <source>
        <dbReference type="Pfam" id="PF19425"/>
    </source>
</evidence>
<dbReference type="GO" id="GO:0004222">
    <property type="term" value="F:metalloendopeptidase activity"/>
    <property type="evidence" value="ECO:0007669"/>
    <property type="project" value="TreeGrafter"/>
</dbReference>
<dbReference type="InterPro" id="IPR011055">
    <property type="entry name" value="Dup_hybrid_motif"/>
</dbReference>
<evidence type="ECO:0000256" key="8">
    <source>
        <dbReference type="ARBA" id="ARBA00023049"/>
    </source>
</evidence>
<evidence type="ECO:0000256" key="2">
    <source>
        <dbReference type="ARBA" id="ARBA00004196"/>
    </source>
</evidence>
<evidence type="ECO:0000313" key="11">
    <source>
        <dbReference type="EMBL" id="TKD51259.1"/>
    </source>
</evidence>